<accession>A0A7J8GT74</accession>
<keyword evidence="3" id="KW-1185">Reference proteome</keyword>
<evidence type="ECO:0000256" key="1">
    <source>
        <dbReference type="SAM" id="MobiDB-lite"/>
    </source>
</evidence>
<sequence>MPFPLPPALAPRVPAARPPPRKPGAPRKAAVPTCTPPAPSLPAAPAAGEKKRPEALLSRSWPSATLRRPPARRAPGPAPPRAPARASSGHSPVGGAAGPRPDAAARFSLSLPPEAALVIQRRHLEKQLLARPRRLLPPPSADSRHLLGPGPRAKAAGPRRGGDPGGLDGRWPGAPLLPRGLQAPSPRPVDLRRVLKVSLLNDQHKYDDVEYEEEATAVDEGLVRKCTEWLRGVESATATRDRPRTLDVLPHLSTL</sequence>
<dbReference type="Pfam" id="PF15671">
    <property type="entry name" value="PRR18"/>
    <property type="match status" value="1"/>
</dbReference>
<dbReference type="EMBL" id="JACASF010000008">
    <property type="protein sequence ID" value="KAF6462855.1"/>
    <property type="molecule type" value="Genomic_DNA"/>
</dbReference>
<dbReference type="Proteomes" id="UP000550707">
    <property type="component" value="Unassembled WGS sequence"/>
</dbReference>
<dbReference type="InParanoid" id="A0A7J8GT74"/>
<protein>
    <submittedName>
        <fullName evidence="2">Proline rich 18</fullName>
    </submittedName>
</protein>
<comment type="caution">
    <text evidence="2">The sequence shown here is derived from an EMBL/GenBank/DDBJ whole genome shotgun (WGS) entry which is preliminary data.</text>
</comment>
<dbReference type="AlphaFoldDB" id="A0A7J8GT74"/>
<proteinExistence type="predicted"/>
<dbReference type="OrthoDB" id="8963734at2759"/>
<feature type="region of interest" description="Disordered" evidence="1">
    <location>
        <begin position="130"/>
        <end position="185"/>
    </location>
</feature>
<feature type="compositionally biased region" description="Low complexity" evidence="1">
    <location>
        <begin position="146"/>
        <end position="158"/>
    </location>
</feature>
<gene>
    <name evidence="2" type="ORF">HJG59_014883</name>
</gene>
<reference evidence="2 3" key="1">
    <citation type="journal article" date="2020" name="Nature">
        <title>Six reference-quality genomes reveal evolution of bat adaptations.</title>
        <authorList>
            <person name="Jebb D."/>
            <person name="Huang Z."/>
            <person name="Pippel M."/>
            <person name="Hughes G.M."/>
            <person name="Lavrichenko K."/>
            <person name="Devanna P."/>
            <person name="Winkler S."/>
            <person name="Jermiin L.S."/>
            <person name="Skirmuntt E.C."/>
            <person name="Katzourakis A."/>
            <person name="Burkitt-Gray L."/>
            <person name="Ray D.A."/>
            <person name="Sullivan K.A.M."/>
            <person name="Roscito J.G."/>
            <person name="Kirilenko B.M."/>
            <person name="Davalos L.M."/>
            <person name="Corthals A.P."/>
            <person name="Power M.L."/>
            <person name="Jones G."/>
            <person name="Ransome R.D."/>
            <person name="Dechmann D.K.N."/>
            <person name="Locatelli A.G."/>
            <person name="Puechmaille S.J."/>
            <person name="Fedrigo O."/>
            <person name="Jarvis E.D."/>
            <person name="Hiller M."/>
            <person name="Vernes S.C."/>
            <person name="Myers E.W."/>
            <person name="Teeling E.C."/>
        </authorList>
    </citation>
    <scope>NUCLEOTIDE SEQUENCE [LARGE SCALE GENOMIC DNA]</scope>
    <source>
        <strain evidence="2">MMolMol1</strain>
        <tissue evidence="2">Muscle</tissue>
    </source>
</reference>
<organism evidence="2 3">
    <name type="scientific">Molossus molossus</name>
    <name type="common">Pallas' mastiff bat</name>
    <name type="synonym">Vespertilio molossus</name>
    <dbReference type="NCBI Taxonomy" id="27622"/>
    <lineage>
        <taxon>Eukaryota</taxon>
        <taxon>Metazoa</taxon>
        <taxon>Chordata</taxon>
        <taxon>Craniata</taxon>
        <taxon>Vertebrata</taxon>
        <taxon>Euteleostomi</taxon>
        <taxon>Mammalia</taxon>
        <taxon>Eutheria</taxon>
        <taxon>Laurasiatheria</taxon>
        <taxon>Chiroptera</taxon>
        <taxon>Yangochiroptera</taxon>
        <taxon>Molossidae</taxon>
        <taxon>Molossus</taxon>
    </lineage>
</organism>
<evidence type="ECO:0000313" key="2">
    <source>
        <dbReference type="EMBL" id="KAF6462855.1"/>
    </source>
</evidence>
<evidence type="ECO:0000313" key="3">
    <source>
        <dbReference type="Proteomes" id="UP000550707"/>
    </source>
</evidence>
<name>A0A7J8GT74_MOLMO</name>
<dbReference type="InterPro" id="IPR031369">
    <property type="entry name" value="PRR18"/>
</dbReference>
<feature type="region of interest" description="Disordered" evidence="1">
    <location>
        <begin position="1"/>
        <end position="107"/>
    </location>
</feature>